<keyword evidence="4 9" id="KW-0560">Oxidoreductase</keyword>
<evidence type="ECO:0000259" key="8">
    <source>
        <dbReference type="Pfam" id="PF16078"/>
    </source>
</evidence>
<dbReference type="InterPro" id="IPR032106">
    <property type="entry name" value="2-oxogl_dehyd_N"/>
</dbReference>
<dbReference type="GO" id="GO:0045252">
    <property type="term" value="C:oxoglutarate dehydrogenase complex"/>
    <property type="evidence" value="ECO:0007669"/>
    <property type="project" value="TreeGrafter"/>
</dbReference>
<dbReference type="InterPro" id="IPR001017">
    <property type="entry name" value="DH_E1"/>
</dbReference>
<evidence type="ECO:0000256" key="3">
    <source>
        <dbReference type="ARBA" id="ARBA00012280"/>
    </source>
</evidence>
<feature type="domain" description="2-oxoglutarate dehydrogenase E1 component N-terminal" evidence="8">
    <location>
        <begin position="19"/>
        <end position="56"/>
    </location>
</feature>
<dbReference type="Pfam" id="PF16078">
    <property type="entry name" value="2-oxogl_dehyd_N"/>
    <property type="match status" value="1"/>
</dbReference>
<dbReference type="CDD" id="cd02016">
    <property type="entry name" value="TPP_E1_OGDC_like"/>
    <property type="match status" value="1"/>
</dbReference>
<dbReference type="SUPFAM" id="SSF52518">
    <property type="entry name" value="Thiamin diphosphate-binding fold (THDP-binding)"/>
    <property type="match status" value="1"/>
</dbReference>
<evidence type="ECO:0000256" key="2">
    <source>
        <dbReference type="ARBA" id="ARBA00006936"/>
    </source>
</evidence>
<gene>
    <name evidence="9" type="primary">sucA</name>
    <name evidence="9" type="ORF">ENJ51_01230</name>
</gene>
<evidence type="ECO:0000256" key="5">
    <source>
        <dbReference type="ARBA" id="ARBA00023052"/>
    </source>
</evidence>
<dbReference type="Proteomes" id="UP000885750">
    <property type="component" value="Unassembled WGS sequence"/>
</dbReference>
<evidence type="ECO:0000256" key="1">
    <source>
        <dbReference type="ARBA" id="ARBA00001964"/>
    </source>
</evidence>
<keyword evidence="6" id="KW-0175">Coiled coil</keyword>
<dbReference type="AlphaFoldDB" id="A0A7V2WU47"/>
<dbReference type="Gene3D" id="3.40.50.970">
    <property type="match status" value="1"/>
</dbReference>
<dbReference type="GO" id="GO:0030976">
    <property type="term" value="F:thiamine pyrophosphate binding"/>
    <property type="evidence" value="ECO:0007669"/>
    <property type="project" value="InterPro"/>
</dbReference>
<feature type="domain" description="Dehydrogenase E1 component" evidence="7">
    <location>
        <begin position="227"/>
        <end position="530"/>
    </location>
</feature>
<dbReference type="InterPro" id="IPR011603">
    <property type="entry name" value="2oxoglutarate_DH_E1"/>
</dbReference>
<dbReference type="InterPro" id="IPR029061">
    <property type="entry name" value="THDP-binding"/>
</dbReference>
<accession>A0A7V2WU47</accession>
<dbReference type="GO" id="GO:0004591">
    <property type="term" value="F:oxoglutarate dehydrogenase (succinyl-transferring) activity"/>
    <property type="evidence" value="ECO:0007669"/>
    <property type="project" value="UniProtKB-EC"/>
</dbReference>
<sequence>MNMNNGNTMMNGSADDISDSLLDGENAVYLELLFESYLKDPNSVSTGWQTYFSTMPVPIEFQNGNNHSYMRRQFRTSKLHSKAPNEAVDASIAESLLQSERQQVHVLQLIDAYRTIGHLIANTNPLADKKITVGLEELSLQHYGLDKNIDPEREFNLGSFHLCSKPTIDNIYRALRNTYTGSIGIEYMHIMDREEKQWIQQRLESCESKSDIPSSRKKELYQQLVAAETLERYLHTKYTGQKRFSLEGGDSLIPLLHEIVHHAGGQKIREIILGMAHRGRLNVLINIMGKSTDELFKEFEGIPSDPYYMGDVKYHKGYACSIQTVEDPMHLSLAFNPSHLEIISPVVAGAVRARKDRRTDQGGQVVAVVIHGDAAFAGQGVVMETLNMSQTRGYHIHGTVHIVINNQIGFTTSTDLDSRSSYYPTDVAKMVNAPILHVNGDDPEAVIFAAQIALDYRLRFRKDIVIDLLCYRKHGHNEADEPAMTQPVMYKAIRNKIGVRKSYGQLLIAKNIITVDQAKQEIADYKRKISSGKAVVDTLDYSSIPEIFKVSWDEYKGRQWT</sequence>
<evidence type="ECO:0000256" key="6">
    <source>
        <dbReference type="SAM" id="Coils"/>
    </source>
</evidence>
<dbReference type="Gene3D" id="1.10.287.1150">
    <property type="entry name" value="TPP helical domain"/>
    <property type="match status" value="1"/>
</dbReference>
<proteinExistence type="inferred from homology"/>
<comment type="similarity">
    <text evidence="2">Belongs to the alpha-ketoglutarate dehydrogenase family.</text>
</comment>
<dbReference type="Pfam" id="PF00676">
    <property type="entry name" value="E1_dh"/>
    <property type="match status" value="1"/>
</dbReference>
<protein>
    <recommendedName>
        <fullName evidence="3">oxoglutarate dehydrogenase (succinyl-transferring)</fullName>
        <ecNumber evidence="3">1.2.4.2</ecNumber>
    </recommendedName>
</protein>
<reference evidence="9" key="1">
    <citation type="journal article" date="2020" name="mSystems">
        <title>Genome- and Community-Level Interaction Insights into Carbon Utilization and Element Cycling Functions of Hydrothermarchaeota in Hydrothermal Sediment.</title>
        <authorList>
            <person name="Zhou Z."/>
            <person name="Liu Y."/>
            <person name="Xu W."/>
            <person name="Pan J."/>
            <person name="Luo Z.H."/>
            <person name="Li M."/>
        </authorList>
    </citation>
    <scope>NUCLEOTIDE SEQUENCE [LARGE SCALE GENOMIC DNA]</scope>
    <source>
        <strain evidence="9">HyVt-493</strain>
    </source>
</reference>
<keyword evidence="5" id="KW-0786">Thiamine pyrophosphate</keyword>
<evidence type="ECO:0000313" key="9">
    <source>
        <dbReference type="EMBL" id="HFC91414.1"/>
    </source>
</evidence>
<evidence type="ECO:0000256" key="4">
    <source>
        <dbReference type="ARBA" id="ARBA00023002"/>
    </source>
</evidence>
<evidence type="ECO:0000259" key="7">
    <source>
        <dbReference type="Pfam" id="PF00676"/>
    </source>
</evidence>
<name>A0A7V2WU47_LEUMU</name>
<dbReference type="EC" id="1.2.4.2" evidence="3"/>
<feature type="coiled-coil region" evidence="6">
    <location>
        <begin position="508"/>
        <end position="535"/>
    </location>
</feature>
<dbReference type="PANTHER" id="PTHR23152">
    <property type="entry name" value="2-OXOGLUTARATE DEHYDROGENASE"/>
    <property type="match status" value="1"/>
</dbReference>
<feature type="non-terminal residue" evidence="9">
    <location>
        <position position="561"/>
    </location>
</feature>
<dbReference type="GO" id="GO:0006099">
    <property type="term" value="P:tricarboxylic acid cycle"/>
    <property type="evidence" value="ECO:0007669"/>
    <property type="project" value="TreeGrafter"/>
</dbReference>
<comment type="cofactor">
    <cofactor evidence="1">
        <name>thiamine diphosphate</name>
        <dbReference type="ChEBI" id="CHEBI:58937"/>
    </cofactor>
</comment>
<comment type="caution">
    <text evidence="9">The sequence shown here is derived from an EMBL/GenBank/DDBJ whole genome shotgun (WGS) entry which is preliminary data.</text>
</comment>
<dbReference type="PANTHER" id="PTHR23152:SF4">
    <property type="entry name" value="2-OXOADIPATE DEHYDROGENASE COMPLEX COMPONENT E1"/>
    <property type="match status" value="1"/>
</dbReference>
<dbReference type="GO" id="GO:0005829">
    <property type="term" value="C:cytosol"/>
    <property type="evidence" value="ECO:0007669"/>
    <property type="project" value="TreeGrafter"/>
</dbReference>
<dbReference type="EMBL" id="DRMS01000046">
    <property type="protein sequence ID" value="HFC91414.1"/>
    <property type="molecule type" value="Genomic_DNA"/>
</dbReference>
<organism evidence="9">
    <name type="scientific">Leucothrix mucor</name>
    <dbReference type="NCBI Taxonomy" id="45248"/>
    <lineage>
        <taxon>Bacteria</taxon>
        <taxon>Pseudomonadati</taxon>
        <taxon>Pseudomonadota</taxon>
        <taxon>Gammaproteobacteria</taxon>
        <taxon>Thiotrichales</taxon>
        <taxon>Thiotrichaceae</taxon>
        <taxon>Leucothrix</taxon>
    </lineage>
</organism>